<feature type="signal peptide" evidence="1">
    <location>
        <begin position="1"/>
        <end position="27"/>
    </location>
</feature>
<evidence type="ECO:0000256" key="1">
    <source>
        <dbReference type="SAM" id="SignalP"/>
    </source>
</evidence>
<keyword evidence="3" id="KW-1185">Reference proteome</keyword>
<sequence>MNICLRTALSGAFAGALLALGPAVTSAGESALALSYAVQDNGEGFVDFTLEAQNISSAPAFGVVVQEASGQYPALFYGDIQPGEVVGQQVYLTYQGEPPRLAWSVSYTDDAGNYVSVLGD</sequence>
<accession>A0ABS1CKL9</accession>
<proteinExistence type="predicted"/>
<evidence type="ECO:0000313" key="2">
    <source>
        <dbReference type="EMBL" id="MBK1632382.1"/>
    </source>
</evidence>
<protein>
    <submittedName>
        <fullName evidence="2">Uncharacterized protein</fullName>
    </submittedName>
</protein>
<comment type="caution">
    <text evidence="2">The sequence shown here is derived from an EMBL/GenBank/DDBJ whole genome shotgun (WGS) entry which is preliminary data.</text>
</comment>
<dbReference type="Proteomes" id="UP000748752">
    <property type="component" value="Unassembled WGS sequence"/>
</dbReference>
<dbReference type="EMBL" id="NRRV01000046">
    <property type="protein sequence ID" value="MBK1632382.1"/>
    <property type="molecule type" value="Genomic_DNA"/>
</dbReference>
<organism evidence="2 3">
    <name type="scientific">Thiohalocapsa halophila</name>
    <dbReference type="NCBI Taxonomy" id="69359"/>
    <lineage>
        <taxon>Bacteria</taxon>
        <taxon>Pseudomonadati</taxon>
        <taxon>Pseudomonadota</taxon>
        <taxon>Gammaproteobacteria</taxon>
        <taxon>Chromatiales</taxon>
        <taxon>Chromatiaceae</taxon>
        <taxon>Thiohalocapsa</taxon>
    </lineage>
</organism>
<dbReference type="RefSeq" id="WP_200239912.1">
    <property type="nucleotide sequence ID" value="NZ_NRRV01000046.1"/>
</dbReference>
<feature type="chain" id="PRO_5045755537" evidence="1">
    <location>
        <begin position="28"/>
        <end position="120"/>
    </location>
</feature>
<gene>
    <name evidence="2" type="ORF">CKO31_16885</name>
</gene>
<evidence type="ECO:0000313" key="3">
    <source>
        <dbReference type="Proteomes" id="UP000748752"/>
    </source>
</evidence>
<name>A0ABS1CKL9_9GAMM</name>
<keyword evidence="1" id="KW-0732">Signal</keyword>
<reference evidence="2 3" key="1">
    <citation type="journal article" date="2020" name="Microorganisms">
        <title>Osmotic Adaptation and Compatible Solute Biosynthesis of Phototrophic Bacteria as Revealed from Genome Analyses.</title>
        <authorList>
            <person name="Imhoff J.F."/>
            <person name="Rahn T."/>
            <person name="Kunzel S."/>
            <person name="Keller A."/>
            <person name="Neulinger S.C."/>
        </authorList>
    </citation>
    <scope>NUCLEOTIDE SEQUENCE [LARGE SCALE GENOMIC DNA]</scope>
    <source>
        <strain evidence="2 3">DSM 6210</strain>
    </source>
</reference>